<evidence type="ECO:0000256" key="6">
    <source>
        <dbReference type="ARBA" id="ARBA00022692"/>
    </source>
</evidence>
<comment type="catalytic activity">
    <reaction evidence="11">
        <text>an alpha-D-Man-(1-&gt;2)-alpha-D-Man-(1-&gt;2)-alpha-D-Man-(1-&gt;3)-[alpha-D-Man-(1-&gt;2)-alpha-D-Man-(1-&gt;3)-alpha-D-Man-(1-&gt;6)]-beta-D-Man-(1-&gt;4)-beta-D-GlcNAc-(1-&gt;4)-alpha-D-GlcNAc-diphospho-di-trans,poly-cis-dolichol + a di-trans,poly-cis-dolichyl beta-D-mannosyl phosphate = an alpha-D-Man-(1-&gt;2)-alpha-D-Man-(1-&gt;2)-alpha-D-Man-(1-&gt;3)-[alpha-D-Man-(1-&gt;2)-alpha-D-Man-(1-&gt;3)-[alpha-D-Man-(1-&gt;6)]-alpha-D-Man-(1-&gt;6)]-beta-D-Man-(1-&gt;4)-beta-D-GlcNAc-(1-&gt;4)-alpha-D-GlcNAc-diphospho-di-trans,poly-cis-dolichol + a di-trans,poly-cis-dolichyl phosphate + H(+)</text>
        <dbReference type="Rhea" id="RHEA:29535"/>
        <dbReference type="Rhea" id="RHEA-COMP:19498"/>
        <dbReference type="Rhea" id="RHEA-COMP:19501"/>
        <dbReference type="Rhea" id="RHEA-COMP:19518"/>
        <dbReference type="Rhea" id="RHEA-COMP:19519"/>
        <dbReference type="ChEBI" id="CHEBI:15378"/>
        <dbReference type="ChEBI" id="CHEBI:57683"/>
        <dbReference type="ChEBI" id="CHEBI:58211"/>
        <dbReference type="ChEBI" id="CHEBI:132517"/>
        <dbReference type="ChEBI" id="CHEBI:132519"/>
        <dbReference type="EC" id="2.4.1.260"/>
    </reaction>
    <physiologicalReaction direction="left-to-right" evidence="11">
        <dbReference type="Rhea" id="RHEA:29536"/>
    </physiologicalReaction>
</comment>
<dbReference type="GO" id="GO:0006487">
    <property type="term" value="P:protein N-linked glycosylation"/>
    <property type="evidence" value="ECO:0007669"/>
    <property type="project" value="TreeGrafter"/>
</dbReference>
<evidence type="ECO:0000256" key="4">
    <source>
        <dbReference type="ARBA" id="ARBA00022676"/>
    </source>
</evidence>
<dbReference type="GO" id="GO:0005789">
    <property type="term" value="C:endoplasmic reticulum membrane"/>
    <property type="evidence" value="ECO:0007669"/>
    <property type="project" value="UniProtKB-SubCell"/>
</dbReference>
<keyword evidence="14" id="KW-1185">Reference proteome</keyword>
<comment type="function">
    <text evidence="10">Mannosyltransferase that operates in the biosynthetic pathway of dolichol-linked oligosaccharides, the glycan precursors employed in protein asparagine (N)-glycosylation. The assembly of dolichol-linked oligosaccharides begins on the cytosolic side of the endoplasmic reticulum membrane and finishes in its lumen. The sequential addition of sugars to dolichol pyrophosphate produces dolichol-linked oligosaccharides containing fourteen sugars, including two GlcNAcs, nine mannoses and three glucoses. Once assembled, the oligosaccharide is transferred from the lipid to nascent proteins by oligosaccharyltransferases. In the lumen of the endoplasmic reticulum, adds the eighth mannose residue in an alpha-1,6 linkage onto Man(7)GlcNAc(2)-PP-dolichol to produce Man(8)GlcNAc(2)-PP-dolichol.</text>
</comment>
<keyword evidence="4 12" id="KW-0328">Glycosyltransferase</keyword>
<feature type="transmembrane region" description="Helical" evidence="12">
    <location>
        <begin position="129"/>
        <end position="146"/>
    </location>
</feature>
<comment type="similarity">
    <text evidence="3 12">Belongs to the glycosyltransferase 22 family.</text>
</comment>
<comment type="subcellular location">
    <subcellularLocation>
        <location evidence="1 12">Endoplasmic reticulum membrane</location>
        <topology evidence="1 12">Multi-pass membrane protein</topology>
    </subcellularLocation>
</comment>
<dbReference type="AlphaFoldDB" id="A0A9P3CHZ7"/>
<sequence>MSLSNHYSWRALQIGYFDQQDRRHRLASRRGSHKMLGDAILDLLIPSLILLHLVLAPYTKVEESFNIQATHDILIHGIPFGNTTSSLAANYDHVAFPGSVPRTFVGAAVLAGLAGPFRRFFASKTSLQLLVRAILGLGNAAGLHFVKGAVDTAFGKTAGRWYILLQASQFHVIFYASRTLPNMFAFILTNLALRNLILAKAVAWKTERSSKRRRLALYLLTLAGVLFRSEVAILLAAETMYLLYQQKISLKKEIIPAGIAGLTLGLLTTVTIDSFFWQQWPLWPEWAGFYYNTILGKSSEWGTSPVHFYFLNALPRLLLNPVTYLLLIPLSIANSPVSRDILIPQTAFIALYSLLPHKEWRFIIYTIPALTAIASSSASYIWTRRTKSTLYSLGSLILLTTTLLSFLTSLSSLYISTLNYPGGQALWLLHRLEPEYRVPYKIHLGNLATQTGITKFQQTRRTWKYDKSDNQTALLEPEFWLQFEYALAENPARVIGPWQRYATVSKFAGITFNPDEEELLPLTPVFGDWGHTVQEHYVNAVNILRQFVPGQKWPGIKMKESVYILWREPPALKREDPAVAKIKEEADRVAAAAKAKAVKS</sequence>
<keyword evidence="6 12" id="KW-0812">Transmembrane</keyword>
<evidence type="ECO:0000313" key="14">
    <source>
        <dbReference type="Proteomes" id="UP000825890"/>
    </source>
</evidence>
<comment type="caution">
    <text evidence="13">The sequence shown here is derived from an EMBL/GenBank/DDBJ whole genome shotgun (WGS) entry which is preliminary data.</text>
</comment>
<dbReference type="InterPro" id="IPR005599">
    <property type="entry name" value="GPI_mannosylTrfase"/>
</dbReference>
<dbReference type="PANTHER" id="PTHR22760:SF1">
    <property type="entry name" value="DOL-P-MAN:MAN(7)GLCNAC(2)-PP-DOL ALPHA-1,6-MANNOSYLTRANSFERASE"/>
    <property type="match status" value="1"/>
</dbReference>
<feature type="transmembrane region" description="Helical" evidence="12">
    <location>
        <begin position="183"/>
        <end position="203"/>
    </location>
</feature>
<evidence type="ECO:0000256" key="1">
    <source>
        <dbReference type="ARBA" id="ARBA00004477"/>
    </source>
</evidence>
<evidence type="ECO:0000256" key="10">
    <source>
        <dbReference type="ARBA" id="ARBA00044721"/>
    </source>
</evidence>
<evidence type="ECO:0000256" key="9">
    <source>
        <dbReference type="ARBA" id="ARBA00023136"/>
    </source>
</evidence>
<dbReference type="RefSeq" id="XP_044658044.1">
    <property type="nucleotide sequence ID" value="XM_044802109.1"/>
</dbReference>
<feature type="transmembrane region" description="Helical" evidence="12">
    <location>
        <begin position="362"/>
        <end position="383"/>
    </location>
</feature>
<keyword evidence="8 12" id="KW-1133">Transmembrane helix</keyword>
<evidence type="ECO:0000256" key="3">
    <source>
        <dbReference type="ARBA" id="ARBA00007063"/>
    </source>
</evidence>
<keyword evidence="7 12" id="KW-0256">Endoplasmic reticulum</keyword>
<reference evidence="13 14" key="1">
    <citation type="submission" date="2021-01" db="EMBL/GenBank/DDBJ databases">
        <title>Cercospora kikuchii MAFF 305040 whole genome shotgun sequence.</title>
        <authorList>
            <person name="Kashiwa T."/>
            <person name="Suzuki T."/>
        </authorList>
    </citation>
    <scope>NUCLEOTIDE SEQUENCE [LARGE SCALE GENOMIC DNA]</scope>
    <source>
        <strain evidence="13 14">MAFF 305040</strain>
    </source>
</reference>
<feature type="transmembrane region" description="Helical" evidence="12">
    <location>
        <begin position="35"/>
        <end position="55"/>
    </location>
</feature>
<feature type="transmembrane region" description="Helical" evidence="12">
    <location>
        <begin position="100"/>
        <end position="117"/>
    </location>
</feature>
<dbReference type="OrthoDB" id="19039at2759"/>
<dbReference type="EMBL" id="BOLY01000004">
    <property type="protein sequence ID" value="GIZ43557.1"/>
    <property type="molecule type" value="Genomic_DNA"/>
</dbReference>
<dbReference type="EC" id="2.4.1.-" evidence="12"/>
<evidence type="ECO:0000256" key="12">
    <source>
        <dbReference type="RuleBase" id="RU363075"/>
    </source>
</evidence>
<dbReference type="GeneID" id="68292354"/>
<name>A0A9P3CHZ7_9PEZI</name>
<feature type="transmembrane region" description="Helical" evidence="12">
    <location>
        <begin position="215"/>
        <end position="243"/>
    </location>
</feature>
<evidence type="ECO:0000256" key="2">
    <source>
        <dbReference type="ARBA" id="ARBA00004922"/>
    </source>
</evidence>
<evidence type="ECO:0000313" key="13">
    <source>
        <dbReference type="EMBL" id="GIZ43557.1"/>
    </source>
</evidence>
<organism evidence="13 14">
    <name type="scientific">Cercospora kikuchii</name>
    <dbReference type="NCBI Taxonomy" id="84275"/>
    <lineage>
        <taxon>Eukaryota</taxon>
        <taxon>Fungi</taxon>
        <taxon>Dikarya</taxon>
        <taxon>Ascomycota</taxon>
        <taxon>Pezizomycotina</taxon>
        <taxon>Dothideomycetes</taxon>
        <taxon>Dothideomycetidae</taxon>
        <taxon>Mycosphaerellales</taxon>
        <taxon>Mycosphaerellaceae</taxon>
        <taxon>Cercospora</taxon>
    </lineage>
</organism>
<evidence type="ECO:0000256" key="11">
    <source>
        <dbReference type="ARBA" id="ARBA00048899"/>
    </source>
</evidence>
<proteinExistence type="inferred from homology"/>
<evidence type="ECO:0000256" key="5">
    <source>
        <dbReference type="ARBA" id="ARBA00022679"/>
    </source>
</evidence>
<protein>
    <recommendedName>
        <fullName evidence="12">Mannosyltransferase</fullName>
        <ecNumber evidence="12">2.4.1.-</ecNumber>
    </recommendedName>
</protein>
<dbReference type="Pfam" id="PF03901">
    <property type="entry name" value="Glyco_transf_22"/>
    <property type="match status" value="1"/>
</dbReference>
<evidence type="ECO:0000256" key="7">
    <source>
        <dbReference type="ARBA" id="ARBA00022824"/>
    </source>
</evidence>
<keyword evidence="5" id="KW-0808">Transferase</keyword>
<dbReference type="GO" id="GO:0052917">
    <property type="term" value="F:dol-P-Man:Man(7)GlcNAc(2)-PP-Dol alpha-1,6-mannosyltransferase activity"/>
    <property type="evidence" value="ECO:0007669"/>
    <property type="project" value="UniProtKB-EC"/>
</dbReference>
<gene>
    <name evidence="13" type="ORF">CKM354_000677900</name>
</gene>
<evidence type="ECO:0000256" key="8">
    <source>
        <dbReference type="ARBA" id="ARBA00022989"/>
    </source>
</evidence>
<feature type="transmembrane region" description="Helical" evidence="12">
    <location>
        <begin position="390"/>
        <end position="415"/>
    </location>
</feature>
<comment type="pathway">
    <text evidence="2">Protein modification; protein glycosylation.</text>
</comment>
<dbReference type="PANTHER" id="PTHR22760">
    <property type="entry name" value="GLYCOSYLTRANSFERASE"/>
    <property type="match status" value="1"/>
</dbReference>
<keyword evidence="9 12" id="KW-0472">Membrane</keyword>
<dbReference type="Proteomes" id="UP000825890">
    <property type="component" value="Unassembled WGS sequence"/>
</dbReference>
<accession>A0A9P3CHZ7</accession>